<name>A0A6P6Y344_DERPT</name>
<keyword evidence="1" id="KW-0812">Transmembrane</keyword>
<feature type="transmembrane region" description="Helical" evidence="1">
    <location>
        <begin position="12"/>
        <end position="32"/>
    </location>
</feature>
<feature type="transmembrane region" description="Helical" evidence="1">
    <location>
        <begin position="69"/>
        <end position="87"/>
    </location>
</feature>
<dbReference type="OMA" id="DQQWLRM"/>
<evidence type="ECO:0000313" key="2">
    <source>
        <dbReference type="Proteomes" id="UP000515146"/>
    </source>
</evidence>
<keyword evidence="2" id="KW-1185">Reference proteome</keyword>
<feature type="transmembrane region" description="Helical" evidence="1">
    <location>
        <begin position="169"/>
        <end position="187"/>
    </location>
</feature>
<accession>A0A6P6Y344</accession>
<proteinExistence type="predicted"/>
<dbReference type="OrthoDB" id="6474893at2759"/>
<evidence type="ECO:0000313" key="3">
    <source>
        <dbReference type="RefSeq" id="XP_027198784.1"/>
    </source>
</evidence>
<dbReference type="RefSeq" id="XP_027198784.1">
    <property type="nucleotide sequence ID" value="XM_027342983.1"/>
</dbReference>
<evidence type="ECO:0000256" key="1">
    <source>
        <dbReference type="SAM" id="Phobius"/>
    </source>
</evidence>
<feature type="transmembrane region" description="Helical" evidence="1">
    <location>
        <begin position="199"/>
        <end position="221"/>
    </location>
</feature>
<organism evidence="2 3">
    <name type="scientific">Dermatophagoides pteronyssinus</name>
    <name type="common">European house dust mite</name>
    <dbReference type="NCBI Taxonomy" id="6956"/>
    <lineage>
        <taxon>Eukaryota</taxon>
        <taxon>Metazoa</taxon>
        <taxon>Ecdysozoa</taxon>
        <taxon>Arthropoda</taxon>
        <taxon>Chelicerata</taxon>
        <taxon>Arachnida</taxon>
        <taxon>Acari</taxon>
        <taxon>Acariformes</taxon>
        <taxon>Sarcoptiformes</taxon>
        <taxon>Astigmata</taxon>
        <taxon>Psoroptidia</taxon>
        <taxon>Analgoidea</taxon>
        <taxon>Pyroglyphidae</taxon>
        <taxon>Dermatophagoidinae</taxon>
        <taxon>Dermatophagoides</taxon>
    </lineage>
</organism>
<feature type="transmembrane region" description="Helical" evidence="1">
    <location>
        <begin position="284"/>
        <end position="304"/>
    </location>
</feature>
<keyword evidence="1" id="KW-0472">Membrane</keyword>
<dbReference type="KEGG" id="dpte:113793018"/>
<gene>
    <name evidence="3" type="primary">LOC113793018</name>
</gene>
<dbReference type="AlphaFoldDB" id="A0A6P6Y344"/>
<reference evidence="3" key="1">
    <citation type="submission" date="2025-08" db="UniProtKB">
        <authorList>
            <consortium name="RefSeq"/>
        </authorList>
    </citation>
    <scope>IDENTIFICATION</scope>
    <source>
        <strain evidence="3">Airmid</strain>
    </source>
</reference>
<sequence>MGCVFFGKRVRVVGDLLMISYRTILFLMYNRWYLDDQQWLRMVNLHYDELVKEDIHLPLETVEKTVRKAFTITITVIILFNVSYFLIQNPQIYDRLLTHLYISLSTYLSGFFLTLPFILNDICASLLRQYYQRFHLHLTEGSLKPQFVQTFWNLYLMIQYAKVFLKESYMIVVGCLFASVLEIYYFAFYSDIHPVKRYICAILLFLIIQNIISFSVVFGQIDHEANALSDLAYEYVNVRRFHNGESNYKNNMQPKVGYAGYSKLPEMIDCLNQTLGVEVMNTPINAATIIKFISAFFSIVALMFQHGDPNVLIDMTKSEKQ</sequence>
<protein>
    <submittedName>
        <fullName evidence="3">Uncharacterized protein LOC113793018</fullName>
    </submittedName>
</protein>
<feature type="transmembrane region" description="Helical" evidence="1">
    <location>
        <begin position="99"/>
        <end position="119"/>
    </location>
</feature>
<dbReference type="InParanoid" id="A0A6P6Y344"/>
<dbReference type="Proteomes" id="UP000515146">
    <property type="component" value="Unplaced"/>
</dbReference>
<keyword evidence="1" id="KW-1133">Transmembrane helix</keyword>